<dbReference type="OrthoDB" id="614750at2"/>
<dbReference type="InterPro" id="IPR034213">
    <property type="entry name" value="S8_Vpr-like"/>
</dbReference>
<dbReference type="GO" id="GO:0006508">
    <property type="term" value="P:proteolysis"/>
    <property type="evidence" value="ECO:0007669"/>
    <property type="project" value="UniProtKB-KW"/>
</dbReference>
<evidence type="ECO:0000256" key="7">
    <source>
        <dbReference type="ARBA" id="ARBA00022825"/>
    </source>
</evidence>
<organism evidence="14 15">
    <name type="scientific">Arachnia propionica</name>
    <dbReference type="NCBI Taxonomy" id="1750"/>
    <lineage>
        <taxon>Bacteria</taxon>
        <taxon>Bacillati</taxon>
        <taxon>Actinomycetota</taxon>
        <taxon>Actinomycetes</taxon>
        <taxon>Propionibacteriales</taxon>
        <taxon>Propionibacteriaceae</taxon>
        <taxon>Arachnia</taxon>
    </lineage>
</organism>
<evidence type="ECO:0000256" key="3">
    <source>
        <dbReference type="ARBA" id="ARBA00022525"/>
    </source>
</evidence>
<dbReference type="Pfam" id="PF02225">
    <property type="entry name" value="PA"/>
    <property type="match status" value="1"/>
</dbReference>
<comment type="similarity">
    <text evidence="1 9 10">Belongs to the peptidase S8 family.</text>
</comment>
<evidence type="ECO:0000313" key="14">
    <source>
        <dbReference type="EMBL" id="RRD04074.1"/>
    </source>
</evidence>
<feature type="region of interest" description="Disordered" evidence="11">
    <location>
        <begin position="511"/>
        <end position="536"/>
    </location>
</feature>
<dbReference type="InterPro" id="IPR023827">
    <property type="entry name" value="Peptidase_S8_Asp-AS"/>
</dbReference>
<keyword evidence="5" id="KW-0732">Signal</keyword>
<evidence type="ECO:0000256" key="5">
    <source>
        <dbReference type="ARBA" id="ARBA00022729"/>
    </source>
</evidence>
<dbReference type="PANTHER" id="PTHR43806">
    <property type="entry name" value="PEPTIDASE S8"/>
    <property type="match status" value="1"/>
</dbReference>
<dbReference type="InterPro" id="IPR022398">
    <property type="entry name" value="Peptidase_S8_His-AS"/>
</dbReference>
<protein>
    <submittedName>
        <fullName evidence="14">Peptidase S8</fullName>
    </submittedName>
</protein>
<accession>A0A3P1T447</accession>
<evidence type="ECO:0000256" key="6">
    <source>
        <dbReference type="ARBA" id="ARBA00022801"/>
    </source>
</evidence>
<sequence>MLLVGPLAHAEEPDPTSIQDLVAPGSKEPLPADAADLLLGEEGRISVIVELQAAPVAMEAAQAGGELPESRENQIRAGIEATQKEVEERITALGGEVETRMQSAYNGMRVTIDRAQLAQVQELSEVKEVHAVPVRERANHVAVPATGVPAVWQGGAAGGFTGKGVKVAVVDSGVDYTHATFGGEGTPEAYEAAAASSVPAFNARVKGGYDFAGDGYDGRNTPQPDDNPLDCERTGHGTHVAGTLGGSGVLDDGTTYAGPYDENTHANSFRVGPGVAPEADLYAVRIFGCAGGTGLVTEAIDWAVAHHMDVVNLSLGSSFGRATDPDAVAASNAAAAGLVVVAAAGNSGPAAYLSSSPAVGTGVLSVAANDPMKLFPAAEVTVEGRAMTAINANGYRLIRSGPIHVMRKDDGTVADGCDRDEWTKVPHSRVVVVTRGNCARVLKAINGQRFGALAVVMVNDSDALPPYEGLITRNPESGEAWRVRIPFLGVTQADGAALIAADGKDATFTETTVENPGHGKFGDFSSSGPRSGDSALGASVTAPGVNIQSALVGSGTRGEVKSGTSMATPYASGVAALAVQAHPGWSSQEIISALVTTSDAARVPDHRYSRGGGMIDPVDVVHTELYAYGDSREVGGTRIQESVLAYGFAEFTGTHEESRTVTLVNKGATPRTFKVDVARSKVSLPAEIVLGQSEVTVPAQGKVEVPVTIKVDAKDVPSSLARFNDLNFREVSGTIHFEDADGQGLDVAYLLVPRSLSTVKAEATAVDEDTTDLTFTNEAGSNAFTALYTWGLQDPDDIADADDVGQDIASVGVSAAGDAALLNLSFAVNSSSRWSNPANIVHVITIDNDNDGKDDFQVMSMDSGLVREREINGRPEVFVVDLATRQVYAADTEALAPTDSSTMVMQVAAKQVGVTGKFTYKASARNLLDPSGVDVVDGAAVYDPLAKPFEDGRFFSSKVGEPRSFQLDRGAAWADQKPLGYMAIVFDNASGRTEALTGTLEVTATPPAPTPTPTAAPTSSPTAAPTAQPTTGPTVQPTAAPTVRPTGRPTTPSPRPGLPKTGSQG</sequence>
<evidence type="ECO:0000259" key="12">
    <source>
        <dbReference type="Pfam" id="PF00082"/>
    </source>
</evidence>
<dbReference type="Gene3D" id="3.50.30.30">
    <property type="match status" value="1"/>
</dbReference>
<dbReference type="CDD" id="cd07474">
    <property type="entry name" value="Peptidases_S8_subtilisin_Vpr-like"/>
    <property type="match status" value="1"/>
</dbReference>
<keyword evidence="4 9" id="KW-0645">Protease</keyword>
<dbReference type="SUPFAM" id="SSF52743">
    <property type="entry name" value="Subtilisin-like"/>
    <property type="match status" value="1"/>
</dbReference>
<evidence type="ECO:0000256" key="4">
    <source>
        <dbReference type="ARBA" id="ARBA00022670"/>
    </source>
</evidence>
<feature type="active site" description="Charge relay system" evidence="8 9">
    <location>
        <position position="565"/>
    </location>
</feature>
<evidence type="ECO:0000256" key="2">
    <source>
        <dbReference type="ARBA" id="ARBA00022512"/>
    </source>
</evidence>
<dbReference type="InterPro" id="IPR046450">
    <property type="entry name" value="PA_dom_sf"/>
</dbReference>
<dbReference type="Pfam" id="PF00082">
    <property type="entry name" value="Peptidase_S8"/>
    <property type="match status" value="1"/>
</dbReference>
<evidence type="ECO:0000256" key="9">
    <source>
        <dbReference type="PROSITE-ProRule" id="PRU01240"/>
    </source>
</evidence>
<dbReference type="InterPro" id="IPR036852">
    <property type="entry name" value="Peptidase_S8/S53_dom_sf"/>
</dbReference>
<dbReference type="PROSITE" id="PS00137">
    <property type="entry name" value="SUBTILASE_HIS"/>
    <property type="match status" value="1"/>
</dbReference>
<dbReference type="PRINTS" id="PR00723">
    <property type="entry name" value="SUBTILISIN"/>
</dbReference>
<evidence type="ECO:0000256" key="11">
    <source>
        <dbReference type="SAM" id="MobiDB-lite"/>
    </source>
</evidence>
<keyword evidence="2" id="KW-0134">Cell wall</keyword>
<dbReference type="InterPro" id="IPR015500">
    <property type="entry name" value="Peptidase_S8_subtilisin-rel"/>
</dbReference>
<dbReference type="InterPro" id="IPR000209">
    <property type="entry name" value="Peptidase_S8/S53_dom"/>
</dbReference>
<evidence type="ECO:0000256" key="10">
    <source>
        <dbReference type="RuleBase" id="RU003355"/>
    </source>
</evidence>
<dbReference type="PROSITE" id="PS00138">
    <property type="entry name" value="SUBTILASE_SER"/>
    <property type="match status" value="1"/>
</dbReference>
<keyword evidence="7 9" id="KW-0720">Serine protease</keyword>
<evidence type="ECO:0000256" key="8">
    <source>
        <dbReference type="PIRSR" id="PIRSR615500-1"/>
    </source>
</evidence>
<feature type="region of interest" description="Disordered" evidence="11">
    <location>
        <begin position="1002"/>
        <end position="1065"/>
    </location>
</feature>
<feature type="active site" description="Charge relay system" evidence="8 9">
    <location>
        <position position="171"/>
    </location>
</feature>
<dbReference type="InterPro" id="IPR003137">
    <property type="entry name" value="PA_domain"/>
</dbReference>
<dbReference type="PANTHER" id="PTHR43806:SF11">
    <property type="entry name" value="CEREVISIN-RELATED"/>
    <property type="match status" value="1"/>
</dbReference>
<dbReference type="GO" id="GO:0005975">
    <property type="term" value="P:carbohydrate metabolic process"/>
    <property type="evidence" value="ECO:0007669"/>
    <property type="project" value="UniProtKB-ARBA"/>
</dbReference>
<dbReference type="PROSITE" id="PS51892">
    <property type="entry name" value="SUBTILASE"/>
    <property type="match status" value="1"/>
</dbReference>
<dbReference type="InterPro" id="IPR050131">
    <property type="entry name" value="Peptidase_S8_subtilisin-like"/>
</dbReference>
<comment type="caution">
    <text evidence="14">The sequence shown here is derived from an EMBL/GenBank/DDBJ whole genome shotgun (WGS) entry which is preliminary data.</text>
</comment>
<keyword evidence="6 9" id="KW-0378">Hydrolase</keyword>
<dbReference type="GO" id="GO:0004252">
    <property type="term" value="F:serine-type endopeptidase activity"/>
    <property type="evidence" value="ECO:0007669"/>
    <property type="project" value="UniProtKB-UniRule"/>
</dbReference>
<feature type="domain" description="PA" evidence="13">
    <location>
        <begin position="414"/>
        <end position="498"/>
    </location>
</feature>
<dbReference type="Proteomes" id="UP000280819">
    <property type="component" value="Unassembled WGS sequence"/>
</dbReference>
<dbReference type="Gene3D" id="2.60.40.10">
    <property type="entry name" value="Immunoglobulins"/>
    <property type="match status" value="1"/>
</dbReference>
<feature type="compositionally biased region" description="Low complexity" evidence="11">
    <location>
        <begin position="1015"/>
        <end position="1050"/>
    </location>
</feature>
<dbReference type="EMBL" id="RQZG01000014">
    <property type="protein sequence ID" value="RRD04074.1"/>
    <property type="molecule type" value="Genomic_DNA"/>
</dbReference>
<name>A0A3P1T447_9ACTN</name>
<dbReference type="AlphaFoldDB" id="A0A3P1T447"/>
<dbReference type="Gene3D" id="3.40.50.200">
    <property type="entry name" value="Peptidase S8/S53 domain"/>
    <property type="match status" value="1"/>
</dbReference>
<evidence type="ECO:0000259" key="13">
    <source>
        <dbReference type="Pfam" id="PF02225"/>
    </source>
</evidence>
<reference evidence="14 15" key="1">
    <citation type="submission" date="2018-11" db="EMBL/GenBank/DDBJ databases">
        <title>Genomes From Bacteria Associated with the Canine Oral Cavity: a Test Case for Automated Genome-Based Taxonomic Assignment.</title>
        <authorList>
            <person name="Coil D.A."/>
            <person name="Jospin G."/>
            <person name="Darling A.E."/>
            <person name="Wallis C."/>
            <person name="Davis I.J."/>
            <person name="Harris S."/>
            <person name="Eisen J.A."/>
            <person name="Holcombe L.J."/>
            <person name="O'Flynn C."/>
        </authorList>
    </citation>
    <scope>NUCLEOTIDE SEQUENCE [LARGE SCALE GENOMIC DNA]</scope>
    <source>
        <strain evidence="14 15">OH887_COT-365</strain>
    </source>
</reference>
<dbReference type="PROSITE" id="PS00136">
    <property type="entry name" value="SUBTILASE_ASP"/>
    <property type="match status" value="1"/>
</dbReference>
<feature type="domain" description="Peptidase S8/S53" evidence="12">
    <location>
        <begin position="162"/>
        <end position="602"/>
    </location>
</feature>
<keyword evidence="3" id="KW-0964">Secreted</keyword>
<feature type="active site" description="Charge relay system" evidence="8 9">
    <location>
        <position position="236"/>
    </location>
</feature>
<dbReference type="InterPro" id="IPR013783">
    <property type="entry name" value="Ig-like_fold"/>
</dbReference>
<proteinExistence type="inferred from homology"/>
<evidence type="ECO:0000313" key="15">
    <source>
        <dbReference type="Proteomes" id="UP000280819"/>
    </source>
</evidence>
<gene>
    <name evidence="14" type="ORF">EII34_11450</name>
</gene>
<dbReference type="SUPFAM" id="SSF52025">
    <property type="entry name" value="PA domain"/>
    <property type="match status" value="1"/>
</dbReference>
<evidence type="ECO:0000256" key="1">
    <source>
        <dbReference type="ARBA" id="ARBA00011073"/>
    </source>
</evidence>
<dbReference type="InterPro" id="IPR023828">
    <property type="entry name" value="Peptidase_S8_Ser-AS"/>
</dbReference>